<evidence type="ECO:0000313" key="2">
    <source>
        <dbReference type="Proteomes" id="UP000799755"/>
    </source>
</evidence>
<protein>
    <submittedName>
        <fullName evidence="1">ABC1-domain-containing protein</fullName>
    </submittedName>
</protein>
<proteinExistence type="predicted"/>
<reference evidence="1" key="1">
    <citation type="journal article" date="2020" name="Stud. Mycol.">
        <title>101 Dothideomycetes genomes: a test case for predicting lifestyles and emergence of pathogens.</title>
        <authorList>
            <person name="Haridas S."/>
            <person name="Albert R."/>
            <person name="Binder M."/>
            <person name="Bloem J."/>
            <person name="Labutti K."/>
            <person name="Salamov A."/>
            <person name="Andreopoulos B."/>
            <person name="Baker S."/>
            <person name="Barry K."/>
            <person name="Bills G."/>
            <person name="Bluhm B."/>
            <person name="Cannon C."/>
            <person name="Castanera R."/>
            <person name="Culley D."/>
            <person name="Daum C."/>
            <person name="Ezra D."/>
            <person name="Gonzalez J."/>
            <person name="Henrissat B."/>
            <person name="Kuo A."/>
            <person name="Liang C."/>
            <person name="Lipzen A."/>
            <person name="Lutzoni F."/>
            <person name="Magnuson J."/>
            <person name="Mondo S."/>
            <person name="Nolan M."/>
            <person name="Ohm R."/>
            <person name="Pangilinan J."/>
            <person name="Park H.-J."/>
            <person name="Ramirez L."/>
            <person name="Alfaro M."/>
            <person name="Sun H."/>
            <person name="Tritt A."/>
            <person name="Yoshinaga Y."/>
            <person name="Zwiers L.-H."/>
            <person name="Turgeon B."/>
            <person name="Goodwin S."/>
            <person name="Spatafora J."/>
            <person name="Crous P."/>
            <person name="Grigoriev I."/>
        </authorList>
    </citation>
    <scope>NUCLEOTIDE SEQUENCE</scope>
    <source>
        <strain evidence="1">ATCC 200398</strain>
    </source>
</reference>
<dbReference type="EMBL" id="MU003494">
    <property type="protein sequence ID" value="KAF2476335.1"/>
    <property type="molecule type" value="Genomic_DNA"/>
</dbReference>
<gene>
    <name evidence="1" type="ORF">BDR25DRAFT_390928</name>
</gene>
<sequence length="728" mass="83119">MIHGLPLLHRASVRNASRLLTSALRPSLVRHIHSSQFEPLRPPNPADLPKPKPPRRPKPPFRRRKWVRRLFVVSAILGVGYVLDTQLNAASLTRSFRTFRTGLLVGVDYKINFRAHPPLATSIEALHARNAERVFDLLRHNGGLYLKIGQAIAMQSAILPPEFQKMFAKMFDDAPQNEWQEVQKVVREDFGRSVEEVFGVSFSGEEGKGVMEKTARASASVAQVHWARLVDGREVAVKIQKREIARQVGWDLWAFKVMARAYTWWFDIPMYSLVPYISERLMLETDFENEADNAEEMRRLVAGEKRLNGRVYIPKIYRELSSKRVMTAEWIEGVRLWDKAGITNSWQGGWKGSPGAGGTALPPVAKNNIKFDSNVPEDAPRNELFKPDRSSWRGANGEGGLGLSLKSVMQTMVDLFSAQMFLWGIVHCDPHPGNIFIRRLPSGQPEVVLIDHGLYIHMNPQFRHQYALFWKSLLAFDNDTISDIVRSWGVNSPDIFASATLMRPYQGGDNSTLNELRKDRQGKDQQERAFEMQVKARDGVKQILGDETKWPRELIFIGRNLRIVQGNNQFLGSPVNRIKITGLWASRALAESRDLGWGERWRNWVKHLRFKAVLVLSDVVFLWSRLKQVLGVGRGMEEEIEERMRVMAKDFGDLSLSWMYGMEYSLRKAFSTFTMSSRSLKSWRVQHHVRNMKVAEVQLASACASYLELNLQGSISTFLTSPFFSTID</sequence>
<evidence type="ECO:0000313" key="1">
    <source>
        <dbReference type="EMBL" id="KAF2476335.1"/>
    </source>
</evidence>
<keyword evidence="2" id="KW-1185">Reference proteome</keyword>
<name>A0ACB6RC82_9PLEO</name>
<accession>A0ACB6RC82</accession>
<organism evidence="1 2">
    <name type="scientific">Lindgomyces ingoldianus</name>
    <dbReference type="NCBI Taxonomy" id="673940"/>
    <lineage>
        <taxon>Eukaryota</taxon>
        <taxon>Fungi</taxon>
        <taxon>Dikarya</taxon>
        <taxon>Ascomycota</taxon>
        <taxon>Pezizomycotina</taxon>
        <taxon>Dothideomycetes</taxon>
        <taxon>Pleosporomycetidae</taxon>
        <taxon>Pleosporales</taxon>
        <taxon>Lindgomycetaceae</taxon>
        <taxon>Lindgomyces</taxon>
    </lineage>
</organism>
<dbReference type="Proteomes" id="UP000799755">
    <property type="component" value="Unassembled WGS sequence"/>
</dbReference>
<comment type="caution">
    <text evidence="1">The sequence shown here is derived from an EMBL/GenBank/DDBJ whole genome shotgun (WGS) entry which is preliminary data.</text>
</comment>